<evidence type="ECO:0000256" key="2">
    <source>
        <dbReference type="SAM" id="SignalP"/>
    </source>
</evidence>
<dbReference type="InterPro" id="IPR013517">
    <property type="entry name" value="FG-GAP"/>
</dbReference>
<accession>A0ABV8IR78</accession>
<dbReference type="Pfam" id="PF13517">
    <property type="entry name" value="FG-GAP_3"/>
    <property type="match status" value="2"/>
</dbReference>
<dbReference type="Proteomes" id="UP001595867">
    <property type="component" value="Unassembled WGS sequence"/>
</dbReference>
<feature type="signal peptide" evidence="2">
    <location>
        <begin position="1"/>
        <end position="31"/>
    </location>
</feature>
<dbReference type="Pfam" id="PF13472">
    <property type="entry name" value="Lipase_GDSL_2"/>
    <property type="match status" value="1"/>
</dbReference>
<organism evidence="4 5">
    <name type="scientific">Actinoplanes subglobosus</name>
    <dbReference type="NCBI Taxonomy" id="1547892"/>
    <lineage>
        <taxon>Bacteria</taxon>
        <taxon>Bacillati</taxon>
        <taxon>Actinomycetota</taxon>
        <taxon>Actinomycetes</taxon>
        <taxon>Micromonosporales</taxon>
        <taxon>Micromonosporaceae</taxon>
        <taxon>Actinoplanes</taxon>
    </lineage>
</organism>
<dbReference type="PANTHER" id="PTHR30383">
    <property type="entry name" value="THIOESTERASE 1/PROTEASE 1/LYSOPHOSPHOLIPASE L1"/>
    <property type="match status" value="1"/>
</dbReference>
<dbReference type="PANTHER" id="PTHR30383:SF5">
    <property type="entry name" value="SGNH HYDROLASE-TYPE ESTERASE DOMAIN-CONTAINING PROTEIN"/>
    <property type="match status" value="1"/>
</dbReference>
<reference evidence="5" key="1">
    <citation type="journal article" date="2019" name="Int. J. Syst. Evol. Microbiol.">
        <title>The Global Catalogue of Microorganisms (GCM) 10K type strain sequencing project: providing services to taxonomists for standard genome sequencing and annotation.</title>
        <authorList>
            <consortium name="The Broad Institute Genomics Platform"/>
            <consortium name="The Broad Institute Genome Sequencing Center for Infectious Disease"/>
            <person name="Wu L."/>
            <person name="Ma J."/>
        </authorList>
    </citation>
    <scope>NUCLEOTIDE SEQUENCE [LARGE SCALE GENOMIC DNA]</scope>
    <source>
        <strain evidence="5">TBRC 5832</strain>
    </source>
</reference>
<dbReference type="SUPFAM" id="SSF69318">
    <property type="entry name" value="Integrin alpha N-terminal domain"/>
    <property type="match status" value="1"/>
</dbReference>
<name>A0ABV8IR78_9ACTN</name>
<evidence type="ECO:0000313" key="5">
    <source>
        <dbReference type="Proteomes" id="UP001595867"/>
    </source>
</evidence>
<dbReference type="InterPro" id="IPR013830">
    <property type="entry name" value="SGNH_hydro"/>
</dbReference>
<gene>
    <name evidence="4" type="ORF">ACFO0C_11130</name>
</gene>
<keyword evidence="5" id="KW-1185">Reference proteome</keyword>
<dbReference type="SUPFAM" id="SSF52266">
    <property type="entry name" value="SGNH hydrolase"/>
    <property type="match status" value="1"/>
</dbReference>
<sequence>MRPNPARQRLGVVGLLALLFSLMVVPQPAIAADVPHLRVMPLGDSITAGAGSSRGRGYREPLWYKVRNQTAFTMDFVGSQREGAVPDPQHEGHRQWKIKDIDGNVESWLTSYSPDVVLLHIGINDLDKGGDPEGASDDLEDLLTKIFTAKPGVTVILAGLLPSAPVAAQAARFNIAAQQIVADRAAAGDRIRYVEFPVTADQMTDRLHPADTGYAVIAETYFTALRQVVAEGGTTTSPAPSGSAPETSSKVRWADFDGDGQDDYWLIADGGAVQVWLNRDNGNWWNQGQVGSGLTSNRRQVRFADFDGDGRDDYLWITSTGAVRVYLNRGGDAGDGWPLVGQVAPGMTANADQVRFADFDGDGKTDYFLISETGVVNVQLNRGGDGHGGWLNLGKVAGGLTTDATRVRLTDYDGDGRVDYVWIDENGAVQAWLNRGGDGRGGWQGLGQVALGATTDHDQVRFAQYTTDTRADYVRVNLNGAVDVWTNGTGGWSGPQRIAGGAVIE</sequence>
<evidence type="ECO:0000256" key="1">
    <source>
        <dbReference type="ARBA" id="ARBA00022729"/>
    </source>
</evidence>
<evidence type="ECO:0000259" key="3">
    <source>
        <dbReference type="Pfam" id="PF13472"/>
    </source>
</evidence>
<dbReference type="EMBL" id="JBHSBL010000012">
    <property type="protein sequence ID" value="MFC4065485.1"/>
    <property type="molecule type" value="Genomic_DNA"/>
</dbReference>
<dbReference type="Gene3D" id="3.40.50.1110">
    <property type="entry name" value="SGNH hydrolase"/>
    <property type="match status" value="1"/>
</dbReference>
<dbReference type="InterPro" id="IPR028994">
    <property type="entry name" value="Integrin_alpha_N"/>
</dbReference>
<feature type="domain" description="SGNH hydrolase-type esterase" evidence="3">
    <location>
        <begin position="42"/>
        <end position="216"/>
    </location>
</feature>
<dbReference type="CDD" id="cd01833">
    <property type="entry name" value="XynB_like"/>
    <property type="match status" value="1"/>
</dbReference>
<feature type="chain" id="PRO_5047539212" evidence="2">
    <location>
        <begin position="32"/>
        <end position="505"/>
    </location>
</feature>
<proteinExistence type="predicted"/>
<dbReference type="InterPro" id="IPR051532">
    <property type="entry name" value="Ester_Hydrolysis_Enzymes"/>
</dbReference>
<dbReference type="RefSeq" id="WP_378066509.1">
    <property type="nucleotide sequence ID" value="NZ_JBHSBL010000012.1"/>
</dbReference>
<comment type="caution">
    <text evidence="4">The sequence shown here is derived from an EMBL/GenBank/DDBJ whole genome shotgun (WGS) entry which is preliminary data.</text>
</comment>
<protein>
    <submittedName>
        <fullName evidence="4">FG-GAP-like repeat-containing protein</fullName>
    </submittedName>
</protein>
<dbReference type="InterPro" id="IPR036514">
    <property type="entry name" value="SGNH_hydro_sf"/>
</dbReference>
<keyword evidence="1 2" id="KW-0732">Signal</keyword>
<evidence type="ECO:0000313" key="4">
    <source>
        <dbReference type="EMBL" id="MFC4065485.1"/>
    </source>
</evidence>